<name>A0A936K5Y0_9BACT</name>
<gene>
    <name evidence="2" type="ORF">IPN91_06460</name>
</gene>
<evidence type="ECO:0000313" key="2">
    <source>
        <dbReference type="EMBL" id="MBK8572284.1"/>
    </source>
</evidence>
<evidence type="ECO:0000256" key="1">
    <source>
        <dbReference type="SAM" id="MobiDB-lite"/>
    </source>
</evidence>
<dbReference type="EMBL" id="JADKCH010000004">
    <property type="protein sequence ID" value="MBK8572284.1"/>
    <property type="molecule type" value="Genomic_DNA"/>
</dbReference>
<protein>
    <submittedName>
        <fullName evidence="2">Uncharacterized protein</fullName>
    </submittedName>
</protein>
<sequence>MSDSRPVDQPQNDALRTRLEAWLNQQNQTLLEEVMATWQNALGNFHPDETLLAQLREGAAPSPVLAPAGPQAPDLAPGLDLLEGAASQSDLLKRLLDALGPLAERSALFILKQGLASLYAHRGFEGDAPRKAGAIVPPEELEALIHGSTRAIRRKGAAYTALLGAISPFEASDAAIFPLRHKKRAVALVLVDSGLRPTLDHPEQVRAMVLVASAMLAALAAGREDEHPPQPQPEPHPSAPTQVVPEPIEPAPPVELDPRTRAAAERLARVLVGDVELYFPAKVALAHTKGNLYGQLRDELERSRATFVERFGEDVEARYRIFTTTVIQQLCDGDATKLGGAPWA</sequence>
<dbReference type="Proteomes" id="UP000709959">
    <property type="component" value="Unassembled WGS sequence"/>
</dbReference>
<accession>A0A936K5Y0</accession>
<comment type="caution">
    <text evidence="2">The sequence shown here is derived from an EMBL/GenBank/DDBJ whole genome shotgun (WGS) entry which is preliminary data.</text>
</comment>
<organism evidence="2 3">
    <name type="scientific">Candidatus Geothrix odensensis</name>
    <dbReference type="NCBI Taxonomy" id="2954440"/>
    <lineage>
        <taxon>Bacteria</taxon>
        <taxon>Pseudomonadati</taxon>
        <taxon>Acidobacteriota</taxon>
        <taxon>Holophagae</taxon>
        <taxon>Holophagales</taxon>
        <taxon>Holophagaceae</taxon>
        <taxon>Geothrix</taxon>
    </lineage>
</organism>
<proteinExistence type="predicted"/>
<feature type="region of interest" description="Disordered" evidence="1">
    <location>
        <begin position="222"/>
        <end position="255"/>
    </location>
</feature>
<feature type="compositionally biased region" description="Pro residues" evidence="1">
    <location>
        <begin position="229"/>
        <end position="238"/>
    </location>
</feature>
<dbReference type="AlphaFoldDB" id="A0A936K5Y0"/>
<evidence type="ECO:0000313" key="3">
    <source>
        <dbReference type="Proteomes" id="UP000709959"/>
    </source>
</evidence>
<reference evidence="2 3" key="1">
    <citation type="submission" date="2020-10" db="EMBL/GenBank/DDBJ databases">
        <title>Connecting structure to function with the recovery of over 1000 high-quality activated sludge metagenome-assembled genomes encoding full-length rRNA genes using long-read sequencing.</title>
        <authorList>
            <person name="Singleton C.M."/>
            <person name="Petriglieri F."/>
            <person name="Kristensen J.M."/>
            <person name="Kirkegaard R.H."/>
            <person name="Michaelsen T.Y."/>
            <person name="Andersen M.H."/>
            <person name="Karst S.M."/>
            <person name="Dueholm M.S."/>
            <person name="Nielsen P.H."/>
            <person name="Albertsen M."/>
        </authorList>
    </citation>
    <scope>NUCLEOTIDE SEQUENCE [LARGE SCALE GENOMIC DNA]</scope>
    <source>
        <strain evidence="2">OdNE_18-Q3-R46-58_MAXAC.008</strain>
    </source>
</reference>